<dbReference type="InterPro" id="IPR011642">
    <property type="entry name" value="Gate_dom"/>
</dbReference>
<evidence type="ECO:0000259" key="10">
    <source>
        <dbReference type="Pfam" id="PF07662"/>
    </source>
</evidence>
<evidence type="ECO:0000259" key="11">
    <source>
        <dbReference type="Pfam" id="PF07670"/>
    </source>
</evidence>
<dbReference type="GeneID" id="119721248"/>
<dbReference type="Pfam" id="PF01773">
    <property type="entry name" value="Nucleos_tra2_N"/>
    <property type="match status" value="1"/>
</dbReference>
<feature type="transmembrane region" description="Helical" evidence="7">
    <location>
        <begin position="248"/>
        <end position="272"/>
    </location>
</feature>
<keyword evidence="7" id="KW-0813">Transport</keyword>
<dbReference type="Pfam" id="PF07662">
    <property type="entry name" value="Nucleos_tra2_C"/>
    <property type="match status" value="1"/>
</dbReference>
<feature type="compositionally biased region" description="Polar residues" evidence="8">
    <location>
        <begin position="1"/>
        <end position="29"/>
    </location>
</feature>
<organism evidence="12 13">
    <name type="scientific">Patiria miniata</name>
    <name type="common">Bat star</name>
    <name type="synonym">Asterina miniata</name>
    <dbReference type="NCBI Taxonomy" id="46514"/>
    <lineage>
        <taxon>Eukaryota</taxon>
        <taxon>Metazoa</taxon>
        <taxon>Echinodermata</taxon>
        <taxon>Eleutherozoa</taxon>
        <taxon>Asterozoa</taxon>
        <taxon>Asteroidea</taxon>
        <taxon>Valvatacea</taxon>
        <taxon>Valvatida</taxon>
        <taxon>Asterinidae</taxon>
        <taxon>Patiria</taxon>
    </lineage>
</organism>
<evidence type="ECO:0000256" key="7">
    <source>
        <dbReference type="RuleBase" id="RU362018"/>
    </source>
</evidence>
<dbReference type="InterPro" id="IPR002668">
    <property type="entry name" value="CNT_N_dom"/>
</dbReference>
<feature type="region of interest" description="Disordered" evidence="8">
    <location>
        <begin position="1"/>
        <end position="92"/>
    </location>
</feature>
<feature type="domain" description="Nucleoside transporter/FeoB GTPase Gate" evidence="11">
    <location>
        <begin position="304"/>
        <end position="402"/>
    </location>
</feature>
<dbReference type="InterPro" id="IPR018270">
    <property type="entry name" value="C_nuclsd_transpt_met_bac"/>
</dbReference>
<keyword evidence="4 7" id="KW-0812">Transmembrane</keyword>
<dbReference type="GO" id="GO:0005886">
    <property type="term" value="C:plasma membrane"/>
    <property type="evidence" value="ECO:0007669"/>
    <property type="project" value="UniProtKB-SubCell"/>
</dbReference>
<evidence type="ECO:0000256" key="6">
    <source>
        <dbReference type="ARBA" id="ARBA00023136"/>
    </source>
</evidence>
<dbReference type="InterPro" id="IPR008276">
    <property type="entry name" value="C_nuclsd_transpt"/>
</dbReference>
<evidence type="ECO:0000256" key="5">
    <source>
        <dbReference type="ARBA" id="ARBA00022989"/>
    </source>
</evidence>
<dbReference type="NCBIfam" id="TIGR00804">
    <property type="entry name" value="nupC"/>
    <property type="match status" value="1"/>
</dbReference>
<evidence type="ECO:0000256" key="1">
    <source>
        <dbReference type="ARBA" id="ARBA00004651"/>
    </source>
</evidence>
<proteinExistence type="inferred from homology"/>
<dbReference type="PANTHER" id="PTHR10590:SF4">
    <property type="entry name" value="SOLUTE CARRIER FAMILY 28 MEMBER 3"/>
    <property type="match status" value="1"/>
</dbReference>
<keyword evidence="5 7" id="KW-1133">Transmembrane helix</keyword>
<accession>A0A913Z5S0</accession>
<feature type="domain" description="Concentrative nucleoside transporter C-terminal" evidence="10">
    <location>
        <begin position="407"/>
        <end position="621"/>
    </location>
</feature>
<feature type="domain" description="Concentrative nucleoside transporter N-terminal" evidence="9">
    <location>
        <begin position="224"/>
        <end position="295"/>
    </location>
</feature>
<evidence type="ECO:0000256" key="8">
    <source>
        <dbReference type="SAM" id="MobiDB-lite"/>
    </source>
</evidence>
<feature type="transmembrane region" description="Helical" evidence="7">
    <location>
        <begin position="605"/>
        <end position="625"/>
    </location>
</feature>
<evidence type="ECO:0000313" key="12">
    <source>
        <dbReference type="EnsemblMetazoa" id="XP_038047158.1"/>
    </source>
</evidence>
<keyword evidence="13" id="KW-1185">Reference proteome</keyword>
<dbReference type="Pfam" id="PF07670">
    <property type="entry name" value="Gate"/>
    <property type="match status" value="1"/>
</dbReference>
<evidence type="ECO:0000313" key="13">
    <source>
        <dbReference type="Proteomes" id="UP000887568"/>
    </source>
</evidence>
<evidence type="ECO:0000256" key="3">
    <source>
        <dbReference type="ARBA" id="ARBA00022475"/>
    </source>
</evidence>
<dbReference type="OrthoDB" id="6075923at2759"/>
<evidence type="ECO:0000256" key="4">
    <source>
        <dbReference type="ARBA" id="ARBA00022692"/>
    </source>
</evidence>
<dbReference type="Proteomes" id="UP000887568">
    <property type="component" value="Unplaced"/>
</dbReference>
<name>A0A913Z5S0_PATMI</name>
<feature type="transmembrane region" description="Helical" evidence="7">
    <location>
        <begin position="499"/>
        <end position="518"/>
    </location>
</feature>
<dbReference type="PANTHER" id="PTHR10590">
    <property type="entry name" value="SODIUM/NUCLEOSIDE COTRANSPORTER"/>
    <property type="match status" value="1"/>
</dbReference>
<keyword evidence="6 7" id="KW-0472">Membrane</keyword>
<feature type="transmembrane region" description="Helical" evidence="7">
    <location>
        <begin position="147"/>
        <end position="166"/>
    </location>
</feature>
<feature type="transmembrane region" description="Helical" evidence="7">
    <location>
        <begin position="120"/>
        <end position="141"/>
    </location>
</feature>
<evidence type="ECO:0000256" key="2">
    <source>
        <dbReference type="ARBA" id="ARBA00009033"/>
    </source>
</evidence>
<comment type="similarity">
    <text evidence="2 7">Belongs to the concentrative nucleoside transporter (CNT) (TC 2.A.41) family.</text>
</comment>
<dbReference type="InterPro" id="IPR011657">
    <property type="entry name" value="CNT_C_dom"/>
</dbReference>
<dbReference type="AlphaFoldDB" id="A0A913Z5S0"/>
<evidence type="ECO:0000259" key="9">
    <source>
        <dbReference type="Pfam" id="PF01773"/>
    </source>
</evidence>
<feature type="compositionally biased region" description="Low complexity" evidence="8">
    <location>
        <begin position="67"/>
        <end position="76"/>
    </location>
</feature>
<keyword evidence="3" id="KW-1003">Cell membrane</keyword>
<feature type="transmembrane region" description="Helical" evidence="7">
    <location>
        <begin position="218"/>
        <end position="236"/>
    </location>
</feature>
<sequence length="669" mass="73561">MEYSTTYNPDSGNFSTTIDFPPEDSTSWGKFSPTKSKKPVSRTLDTEYGIPLEEVDNPAFDSSQTPGNTGRTNGGRYDPERAADETDGDEDQNSESKLWRWLDGYLGTVKEVYTENNTMLWNVFYLVLLLVYLGYLVWACYYDFEEAMVLVIITGIGLCLYMYSIIRDYYGKEIYSLTCKPAGNFVDKHWRYIRWPLYLLILAAVAVALVFLTKDNPVQLISAAGLVAFILFCYIFSKHPRHVKWRPVIWGLALQFILGLFILRTSIGFQIFDFLGVVVQTFLEFTDAGSEFVFGAGFQEHFFAFKVLPVVIYFSACISIFYYLGVMQVVIAKLAWLMQKTMHTSASESLNAAGNIFVGQTEAPLLIRPYLPRMTRSELHAVMTGGFATIAGSVLGAYISFGISASHLLSASVMSAPAALAISKLFYPETEKSQTKTAAQVRLPKGEERNIIEAASTGASTAVMLALNIGANLIAFLALLALVNGLLGYLGDKVGIDGLSFELICSYVFIPVAFLMGVEWDDCRIVAELIGTKTFINEFVAYERLAVYINNRDSERATISVRSEVIATYALCGFANIGSVGVMLGGLTPMAPSRRRDLSAVVLRALMAGTVACFMTACIAGILYVEENYVPMTGSTVLPGGIGDVANATAMANVTNVYDVTNVTDFMTT</sequence>
<dbReference type="EnsemblMetazoa" id="XM_038191230.1">
    <property type="protein sequence ID" value="XP_038047158.1"/>
    <property type="gene ID" value="LOC119721248"/>
</dbReference>
<feature type="transmembrane region" description="Helical" evidence="7">
    <location>
        <begin position="465"/>
        <end position="487"/>
    </location>
</feature>
<comment type="subcellular location">
    <subcellularLocation>
        <location evidence="1">Cell membrane</location>
        <topology evidence="1">Multi-pass membrane protein</topology>
    </subcellularLocation>
</comment>
<protein>
    <recommendedName>
        <fullName evidence="7">Sodium/nucleoside cotransporter</fullName>
    </recommendedName>
</protein>
<dbReference type="RefSeq" id="XP_038047158.1">
    <property type="nucleotide sequence ID" value="XM_038191230.1"/>
</dbReference>
<feature type="transmembrane region" description="Helical" evidence="7">
    <location>
        <begin position="379"/>
        <end position="401"/>
    </location>
</feature>
<feature type="transmembrane region" description="Helical" evidence="7">
    <location>
        <begin position="310"/>
        <end position="332"/>
    </location>
</feature>
<feature type="transmembrane region" description="Helical" evidence="7">
    <location>
        <begin position="566"/>
        <end position="585"/>
    </location>
</feature>
<dbReference type="GO" id="GO:0005415">
    <property type="term" value="F:nucleoside:sodium symporter activity"/>
    <property type="evidence" value="ECO:0007669"/>
    <property type="project" value="TreeGrafter"/>
</dbReference>
<feature type="transmembrane region" description="Helical" evidence="7">
    <location>
        <begin position="195"/>
        <end position="212"/>
    </location>
</feature>
<reference evidence="12" key="1">
    <citation type="submission" date="2022-11" db="UniProtKB">
        <authorList>
            <consortium name="EnsemblMetazoa"/>
        </authorList>
    </citation>
    <scope>IDENTIFICATION</scope>
</reference>